<keyword evidence="3" id="KW-0698">rRNA processing</keyword>
<dbReference type="SUPFAM" id="SSF54211">
    <property type="entry name" value="Ribosomal protein S5 domain 2-like"/>
    <property type="match status" value="1"/>
</dbReference>
<reference evidence="8" key="1">
    <citation type="journal article" date="2021" name="Open Biol.">
        <title>Shared evolutionary footprints suggest mitochondrial oxidative damage underlies multiple complex I losses in fungi.</title>
        <authorList>
            <person name="Schikora-Tamarit M.A."/>
            <person name="Marcet-Houben M."/>
            <person name="Nosek J."/>
            <person name="Gabaldon T."/>
        </authorList>
    </citation>
    <scope>NUCLEOTIDE SEQUENCE</scope>
    <source>
        <strain evidence="8">CBS2887</strain>
    </source>
</reference>
<dbReference type="GO" id="GO:0000176">
    <property type="term" value="C:nuclear exosome (RNase complex)"/>
    <property type="evidence" value="ECO:0007669"/>
    <property type="project" value="TreeGrafter"/>
</dbReference>
<dbReference type="GO" id="GO:0071038">
    <property type="term" value="P:TRAMP-dependent tRNA surveillance pathway"/>
    <property type="evidence" value="ECO:0007669"/>
    <property type="project" value="UniProtKB-ARBA"/>
</dbReference>
<dbReference type="SUPFAM" id="SSF55666">
    <property type="entry name" value="Ribonuclease PH domain 2-like"/>
    <property type="match status" value="1"/>
</dbReference>
<dbReference type="PANTHER" id="PTHR11953:SF1">
    <property type="entry name" value="EXOSOME COMPLEX COMPONENT RRP46"/>
    <property type="match status" value="1"/>
</dbReference>
<dbReference type="EMBL" id="JAEUBG010005189">
    <property type="protein sequence ID" value="KAH3677165.1"/>
    <property type="molecule type" value="Genomic_DNA"/>
</dbReference>
<evidence type="ECO:0000313" key="9">
    <source>
        <dbReference type="Proteomes" id="UP000774326"/>
    </source>
</evidence>
<keyword evidence="4" id="KW-0271">Exosome</keyword>
<dbReference type="GO" id="GO:0034475">
    <property type="term" value="P:U4 snRNA 3'-end processing"/>
    <property type="evidence" value="ECO:0007669"/>
    <property type="project" value="TreeGrafter"/>
</dbReference>
<evidence type="ECO:0000256" key="5">
    <source>
        <dbReference type="ARBA" id="ARBA00023242"/>
    </source>
</evidence>
<dbReference type="InterPro" id="IPR036345">
    <property type="entry name" value="ExoRNase_PH_dom2_sf"/>
</dbReference>
<dbReference type="GO" id="GO:0000177">
    <property type="term" value="C:cytoplasmic exosome (RNase complex)"/>
    <property type="evidence" value="ECO:0007669"/>
    <property type="project" value="UniProtKB-ARBA"/>
</dbReference>
<dbReference type="GO" id="GO:0000467">
    <property type="term" value="P:exonucleolytic trimming to generate mature 3'-end of 5.8S rRNA from tricistronic rRNA transcript (SSU-rRNA, 5.8S rRNA, LSU-rRNA)"/>
    <property type="evidence" value="ECO:0007669"/>
    <property type="project" value="UniProtKB-ARBA"/>
</dbReference>
<dbReference type="Proteomes" id="UP000774326">
    <property type="component" value="Unassembled WGS sequence"/>
</dbReference>
<evidence type="ECO:0000313" key="8">
    <source>
        <dbReference type="EMBL" id="KAH3677165.1"/>
    </source>
</evidence>
<dbReference type="OrthoDB" id="27298at2759"/>
<evidence type="ECO:0000259" key="6">
    <source>
        <dbReference type="Pfam" id="PF01138"/>
    </source>
</evidence>
<gene>
    <name evidence="8" type="ORF">WICPIJ_009034</name>
</gene>
<evidence type="ECO:0000259" key="7">
    <source>
        <dbReference type="Pfam" id="PF03725"/>
    </source>
</evidence>
<evidence type="ECO:0000256" key="2">
    <source>
        <dbReference type="ARBA" id="ARBA00006678"/>
    </source>
</evidence>
<dbReference type="InterPro" id="IPR020568">
    <property type="entry name" value="Ribosomal_Su5_D2-typ_SF"/>
</dbReference>
<organism evidence="8 9">
    <name type="scientific">Wickerhamomyces pijperi</name>
    <name type="common">Yeast</name>
    <name type="synonym">Pichia pijperi</name>
    <dbReference type="NCBI Taxonomy" id="599730"/>
    <lineage>
        <taxon>Eukaryota</taxon>
        <taxon>Fungi</taxon>
        <taxon>Dikarya</taxon>
        <taxon>Ascomycota</taxon>
        <taxon>Saccharomycotina</taxon>
        <taxon>Saccharomycetes</taxon>
        <taxon>Phaffomycetales</taxon>
        <taxon>Wickerhamomycetaceae</taxon>
        <taxon>Wickerhamomyces</taxon>
    </lineage>
</organism>
<sequence length="222" mass="24495">MSEIEASTTLLNRVDGSAKLQIKSTQIICSVTGPIEPKSRQELPSTSSLSVIVRPDVGVTSTREKNLEEKIRVILNQAIAGELYPRQNIQVTLQILGAGESKNYTVKELTGMVNCSYLALIDAGVALRFSFGAQCFTIGHDDVLVVDPTGEDLKISKSSHVVVYDVKEGKVDQLLYADSLGSFTEEQVYEVLGKAIKEVEGIHAKFREIIQTKVEKDYVWQF</sequence>
<dbReference type="InterPro" id="IPR015847">
    <property type="entry name" value="ExoRNase_PH_dom2"/>
</dbReference>
<feature type="domain" description="Exoribonuclease phosphorolytic" evidence="7">
    <location>
        <begin position="140"/>
        <end position="197"/>
    </location>
</feature>
<proteinExistence type="inferred from homology"/>
<feature type="domain" description="Exoribonuclease phosphorolytic" evidence="6">
    <location>
        <begin position="3"/>
        <end position="125"/>
    </location>
</feature>
<accession>A0A9P8TFY2</accession>
<reference evidence="8" key="2">
    <citation type="submission" date="2021-01" db="EMBL/GenBank/DDBJ databases">
        <authorList>
            <person name="Schikora-Tamarit M.A."/>
        </authorList>
    </citation>
    <scope>NUCLEOTIDE SEQUENCE</scope>
    <source>
        <strain evidence="8">CBS2887</strain>
    </source>
</reference>
<dbReference type="GO" id="GO:0071051">
    <property type="term" value="P:poly(A)-dependent snoRNA 3'-end processing"/>
    <property type="evidence" value="ECO:0007669"/>
    <property type="project" value="TreeGrafter"/>
</dbReference>
<dbReference type="GO" id="GO:0003723">
    <property type="term" value="F:RNA binding"/>
    <property type="evidence" value="ECO:0007669"/>
    <property type="project" value="TreeGrafter"/>
</dbReference>
<comment type="subcellular location">
    <subcellularLocation>
        <location evidence="1">Nucleus</location>
    </subcellularLocation>
</comment>
<keyword evidence="5" id="KW-0539">Nucleus</keyword>
<dbReference type="GO" id="GO:0016075">
    <property type="term" value="P:rRNA catabolic process"/>
    <property type="evidence" value="ECO:0007669"/>
    <property type="project" value="TreeGrafter"/>
</dbReference>
<evidence type="ECO:0000256" key="3">
    <source>
        <dbReference type="ARBA" id="ARBA00022552"/>
    </source>
</evidence>
<evidence type="ECO:0000256" key="1">
    <source>
        <dbReference type="ARBA" id="ARBA00004123"/>
    </source>
</evidence>
<dbReference type="GO" id="GO:0005730">
    <property type="term" value="C:nucleolus"/>
    <property type="evidence" value="ECO:0007669"/>
    <property type="project" value="TreeGrafter"/>
</dbReference>
<dbReference type="Pfam" id="PF03725">
    <property type="entry name" value="RNase_PH_C"/>
    <property type="match status" value="1"/>
</dbReference>
<evidence type="ECO:0000256" key="4">
    <source>
        <dbReference type="ARBA" id="ARBA00022835"/>
    </source>
</evidence>
<dbReference type="InterPro" id="IPR001247">
    <property type="entry name" value="ExoRNase_PH_dom1"/>
</dbReference>
<dbReference type="InterPro" id="IPR027408">
    <property type="entry name" value="PNPase/RNase_PH_dom_sf"/>
</dbReference>
<comment type="similarity">
    <text evidence="2">Belongs to the RNase PH family.</text>
</comment>
<dbReference type="InterPro" id="IPR050080">
    <property type="entry name" value="RNase_PH"/>
</dbReference>
<dbReference type="GO" id="GO:0071028">
    <property type="term" value="P:nuclear mRNA surveillance"/>
    <property type="evidence" value="ECO:0007669"/>
    <property type="project" value="TreeGrafter"/>
</dbReference>
<dbReference type="PANTHER" id="PTHR11953">
    <property type="entry name" value="EXOSOME COMPLEX COMPONENT"/>
    <property type="match status" value="1"/>
</dbReference>
<dbReference type="AlphaFoldDB" id="A0A9P8TFY2"/>
<dbReference type="CDD" id="cd11372">
    <property type="entry name" value="RNase_PH_RRP46"/>
    <property type="match status" value="1"/>
</dbReference>
<comment type="caution">
    <text evidence="8">The sequence shown here is derived from an EMBL/GenBank/DDBJ whole genome shotgun (WGS) entry which is preliminary data.</text>
</comment>
<dbReference type="Gene3D" id="3.30.230.70">
    <property type="entry name" value="GHMP Kinase, N-terminal domain"/>
    <property type="match status" value="1"/>
</dbReference>
<dbReference type="Pfam" id="PF01138">
    <property type="entry name" value="RNase_PH"/>
    <property type="match status" value="1"/>
</dbReference>
<protein>
    <submittedName>
        <fullName evidence="8">Uncharacterized protein</fullName>
    </submittedName>
</protein>
<name>A0A9P8TFY2_WICPI</name>
<keyword evidence="9" id="KW-1185">Reference proteome</keyword>